<dbReference type="InterPro" id="IPR023614">
    <property type="entry name" value="Porin_dom_sf"/>
</dbReference>
<feature type="signal peptide" evidence="4">
    <location>
        <begin position="1"/>
        <end position="20"/>
    </location>
</feature>
<feature type="chain" id="PRO_5030917518" evidence="4">
    <location>
        <begin position="21"/>
        <end position="321"/>
    </location>
</feature>
<evidence type="ECO:0000313" key="7">
    <source>
        <dbReference type="Proteomes" id="UP000588806"/>
    </source>
</evidence>
<name>A0A7Y3XAG9_9GAMM</name>
<dbReference type="InterPro" id="IPR050298">
    <property type="entry name" value="Gram-neg_bact_OMP"/>
</dbReference>
<dbReference type="Gene3D" id="2.40.160.10">
    <property type="entry name" value="Porin"/>
    <property type="match status" value="1"/>
</dbReference>
<sequence>MKKTLLALAVSLASVSSASAATIYENAGLTYTVNGDIQVQLRQKAGIDRDSDIEFDDLELKNYVTYELDDATTAFGRIDFGFKDLANEDDGKAELEEAYLGLKYNNIAVSFGKRPTASDEFGVEKAIEMDGADEDRFDAVGGTSGDDVIHAEFDLDTVTLLASYEMAAKGSDINSKDHHFDLFATTELNGLELSAAFQQYTRTGGNESIDTYGISAAYDFGMFELAADYSSSDDDIETSNLNASQYNLAASFAANSDTTVAFGVTDTSFDSNVNEEDFMEYYANMTYKFPAQPNVSVFAEVKNTDLDDSDMGYLAGMRVKF</sequence>
<reference evidence="6 7" key="1">
    <citation type="submission" date="2020-05" db="EMBL/GenBank/DDBJ databases">
        <authorList>
            <person name="Ruan W."/>
            <person name="Jeon C.O."/>
            <person name="Chun B.H."/>
        </authorList>
    </citation>
    <scope>NUCLEOTIDE SEQUENCE [LARGE SCALE GENOMIC DNA]</scope>
    <source>
        <strain evidence="6 7">TBZ9</strain>
    </source>
</reference>
<dbReference type="Proteomes" id="UP000588806">
    <property type="component" value="Unassembled WGS sequence"/>
</dbReference>
<dbReference type="RefSeq" id="WP_171701744.1">
    <property type="nucleotide sequence ID" value="NZ_JABFHI010000002.1"/>
</dbReference>
<evidence type="ECO:0000256" key="3">
    <source>
        <dbReference type="ARBA" id="ARBA00023136"/>
    </source>
</evidence>
<dbReference type="PANTHER" id="PTHR34501">
    <property type="entry name" value="PROTEIN YDDL-RELATED"/>
    <property type="match status" value="1"/>
</dbReference>
<evidence type="ECO:0000256" key="1">
    <source>
        <dbReference type="ARBA" id="ARBA00004571"/>
    </source>
</evidence>
<dbReference type="SUPFAM" id="SSF56935">
    <property type="entry name" value="Porins"/>
    <property type="match status" value="1"/>
</dbReference>
<reference evidence="6 7" key="2">
    <citation type="submission" date="2020-06" db="EMBL/GenBank/DDBJ databases">
        <title>Halomonas songnenensis sp. nov., a moderately halophilic bacterium isolated from saline and alkaline soils.</title>
        <authorList>
            <person name="Jiang J."/>
            <person name="Pan Y."/>
        </authorList>
    </citation>
    <scope>NUCLEOTIDE SEQUENCE [LARGE SCALE GENOMIC DNA]</scope>
    <source>
        <strain evidence="6 7">TBZ9</strain>
    </source>
</reference>
<gene>
    <name evidence="6" type="ORF">HLB35_04965</name>
</gene>
<accession>A0A7Y3XAG9</accession>
<proteinExistence type="predicted"/>
<keyword evidence="3" id="KW-0472">Membrane</keyword>
<evidence type="ECO:0000313" key="6">
    <source>
        <dbReference type="EMBL" id="NOG31276.1"/>
    </source>
</evidence>
<organism evidence="6 7">
    <name type="scientific">Vreelandella azerica</name>
    <dbReference type="NCBI Taxonomy" id="2732867"/>
    <lineage>
        <taxon>Bacteria</taxon>
        <taxon>Pseudomonadati</taxon>
        <taxon>Pseudomonadota</taxon>
        <taxon>Gammaproteobacteria</taxon>
        <taxon>Oceanospirillales</taxon>
        <taxon>Halomonadaceae</taxon>
        <taxon>Vreelandella</taxon>
    </lineage>
</organism>
<dbReference type="EMBL" id="JABFHI010000002">
    <property type="protein sequence ID" value="NOG31276.1"/>
    <property type="molecule type" value="Genomic_DNA"/>
</dbReference>
<dbReference type="InterPro" id="IPR033900">
    <property type="entry name" value="Gram_neg_porin_domain"/>
</dbReference>
<protein>
    <submittedName>
        <fullName evidence="6">Porin</fullName>
    </submittedName>
</protein>
<feature type="domain" description="Porin" evidence="5">
    <location>
        <begin position="8"/>
        <end position="308"/>
    </location>
</feature>
<keyword evidence="2 4" id="KW-0732">Signal</keyword>
<dbReference type="Pfam" id="PF13609">
    <property type="entry name" value="Porin_4"/>
    <property type="match status" value="1"/>
</dbReference>
<evidence type="ECO:0000256" key="2">
    <source>
        <dbReference type="ARBA" id="ARBA00022729"/>
    </source>
</evidence>
<dbReference type="PANTHER" id="PTHR34501:SF2">
    <property type="entry name" value="OUTER MEMBRANE PORIN F-RELATED"/>
    <property type="match status" value="1"/>
</dbReference>
<dbReference type="GO" id="GO:0009279">
    <property type="term" value="C:cell outer membrane"/>
    <property type="evidence" value="ECO:0007669"/>
    <property type="project" value="UniProtKB-SubCell"/>
</dbReference>
<comment type="subcellular location">
    <subcellularLocation>
        <location evidence="1">Cell outer membrane</location>
        <topology evidence="1">Multi-pass membrane protein</topology>
    </subcellularLocation>
</comment>
<dbReference type="AlphaFoldDB" id="A0A7Y3XAG9"/>
<evidence type="ECO:0000259" key="5">
    <source>
        <dbReference type="Pfam" id="PF13609"/>
    </source>
</evidence>
<comment type="caution">
    <text evidence="6">The sequence shown here is derived from an EMBL/GenBank/DDBJ whole genome shotgun (WGS) entry which is preliminary data.</text>
</comment>
<dbReference type="GO" id="GO:0015288">
    <property type="term" value="F:porin activity"/>
    <property type="evidence" value="ECO:0007669"/>
    <property type="project" value="InterPro"/>
</dbReference>
<keyword evidence="7" id="KW-1185">Reference proteome</keyword>
<evidence type="ECO:0000256" key="4">
    <source>
        <dbReference type="SAM" id="SignalP"/>
    </source>
</evidence>